<evidence type="ECO:0000259" key="1">
    <source>
        <dbReference type="Pfam" id="PF12802"/>
    </source>
</evidence>
<reference evidence="2 3" key="1">
    <citation type="submission" date="2020-04" db="EMBL/GenBank/DDBJ databases">
        <title>MicrobeNet Type strains.</title>
        <authorList>
            <person name="Nicholson A.C."/>
        </authorList>
    </citation>
    <scope>NUCLEOTIDE SEQUENCE [LARGE SCALE GENOMIC DNA]</scope>
    <source>
        <strain evidence="2 3">JCM 3332</strain>
    </source>
</reference>
<dbReference type="InterPro" id="IPR036388">
    <property type="entry name" value="WH-like_DNA-bd_sf"/>
</dbReference>
<name>A0A846YN69_9NOCA</name>
<dbReference type="EMBL" id="JAAXOT010000010">
    <property type="protein sequence ID" value="NKY58359.1"/>
    <property type="molecule type" value="Genomic_DNA"/>
</dbReference>
<gene>
    <name evidence="2" type="ORF">HGA15_19885</name>
</gene>
<dbReference type="InterPro" id="IPR036390">
    <property type="entry name" value="WH_DNA-bd_sf"/>
</dbReference>
<keyword evidence="3" id="KW-1185">Reference proteome</keyword>
<dbReference type="Pfam" id="PF12802">
    <property type="entry name" value="MarR_2"/>
    <property type="match status" value="1"/>
</dbReference>
<feature type="domain" description="HTH marR-type" evidence="1">
    <location>
        <begin position="33"/>
        <end position="86"/>
    </location>
</feature>
<dbReference type="GO" id="GO:0003700">
    <property type="term" value="F:DNA-binding transcription factor activity"/>
    <property type="evidence" value="ECO:0007669"/>
    <property type="project" value="InterPro"/>
</dbReference>
<sequence length="153" mass="16066">MDGRQLNRLGRRLIALARQANTIPGDRIPSSGEAAVLGEVVESPGCSIRQLCERTGFVQSHVSAIVAELVGRGLLRTEADPADRRRTLVHPATPLTCGVDRRQSPIDETLATALGDSGKAEEAAALIDRLAALLLTDRKSAAPTPVTAPAKGS</sequence>
<organism evidence="2 3">
    <name type="scientific">Nocardia flavorosea</name>
    <dbReference type="NCBI Taxonomy" id="53429"/>
    <lineage>
        <taxon>Bacteria</taxon>
        <taxon>Bacillati</taxon>
        <taxon>Actinomycetota</taxon>
        <taxon>Actinomycetes</taxon>
        <taxon>Mycobacteriales</taxon>
        <taxon>Nocardiaceae</taxon>
        <taxon>Nocardia</taxon>
    </lineage>
</organism>
<comment type="caution">
    <text evidence="2">The sequence shown here is derived from an EMBL/GenBank/DDBJ whole genome shotgun (WGS) entry which is preliminary data.</text>
</comment>
<dbReference type="RefSeq" id="WP_062979509.1">
    <property type="nucleotide sequence ID" value="NZ_JAAXOT010000010.1"/>
</dbReference>
<dbReference type="Proteomes" id="UP000570678">
    <property type="component" value="Unassembled WGS sequence"/>
</dbReference>
<accession>A0A846YN69</accession>
<protein>
    <submittedName>
        <fullName evidence="2">MarR family transcriptional regulator</fullName>
    </submittedName>
</protein>
<proteinExistence type="predicted"/>
<dbReference type="AlphaFoldDB" id="A0A846YN69"/>
<dbReference type="InterPro" id="IPR000835">
    <property type="entry name" value="HTH_MarR-typ"/>
</dbReference>
<evidence type="ECO:0000313" key="2">
    <source>
        <dbReference type="EMBL" id="NKY58359.1"/>
    </source>
</evidence>
<dbReference type="Gene3D" id="1.10.10.10">
    <property type="entry name" value="Winged helix-like DNA-binding domain superfamily/Winged helix DNA-binding domain"/>
    <property type="match status" value="1"/>
</dbReference>
<dbReference type="SUPFAM" id="SSF46785">
    <property type="entry name" value="Winged helix' DNA-binding domain"/>
    <property type="match status" value="1"/>
</dbReference>
<evidence type="ECO:0000313" key="3">
    <source>
        <dbReference type="Proteomes" id="UP000570678"/>
    </source>
</evidence>